<reference evidence="3 6" key="1">
    <citation type="submission" date="2014-08" db="EMBL/GenBank/DDBJ databases">
        <authorList>
            <person name="Moulin Lionel"/>
        </authorList>
    </citation>
    <scope>NUCLEOTIDE SEQUENCE [LARGE SCALE GENOMIC DNA]</scope>
</reference>
<name>A0A090DT83_MESPL</name>
<keyword evidence="5" id="KW-1185">Reference proteome</keyword>
<evidence type="ECO:0000313" key="6">
    <source>
        <dbReference type="Proteomes" id="UP000046122"/>
    </source>
</evidence>
<dbReference type="EMBL" id="CCNE01000011">
    <property type="protein sequence ID" value="CDX54075.1"/>
    <property type="molecule type" value="Genomic_DNA"/>
</dbReference>
<protein>
    <submittedName>
        <fullName evidence="3">Uncharacterized protein</fullName>
    </submittedName>
</protein>
<feature type="signal peptide" evidence="2">
    <location>
        <begin position="1"/>
        <end position="21"/>
    </location>
</feature>
<dbReference type="Proteomes" id="UP000046122">
    <property type="component" value="Unassembled WGS sequence"/>
</dbReference>
<evidence type="ECO:0000313" key="3">
    <source>
        <dbReference type="EMBL" id="CDX20069.1"/>
    </source>
</evidence>
<evidence type="ECO:0000256" key="2">
    <source>
        <dbReference type="SAM" id="SignalP"/>
    </source>
</evidence>
<accession>A0A090DT83</accession>
<evidence type="ECO:0000256" key="1">
    <source>
        <dbReference type="SAM" id="Coils"/>
    </source>
</evidence>
<organism evidence="3 5">
    <name type="scientific">Mesorhizobium plurifarium</name>
    <dbReference type="NCBI Taxonomy" id="69974"/>
    <lineage>
        <taxon>Bacteria</taxon>
        <taxon>Pseudomonadati</taxon>
        <taxon>Pseudomonadota</taxon>
        <taxon>Alphaproteobacteria</taxon>
        <taxon>Hyphomicrobiales</taxon>
        <taxon>Phyllobacteriaceae</taxon>
        <taxon>Mesorhizobium</taxon>
    </lineage>
</organism>
<keyword evidence="1" id="KW-0175">Coiled coil</keyword>
<feature type="coiled-coil region" evidence="1">
    <location>
        <begin position="89"/>
        <end position="116"/>
    </location>
</feature>
<keyword evidence="2" id="KW-0732">Signal</keyword>
<gene>
    <name evidence="3" type="ORF">MPL3356_300247</name>
    <name evidence="4" type="ORF">MPL3365_190008</name>
</gene>
<evidence type="ECO:0000313" key="4">
    <source>
        <dbReference type="EMBL" id="CDX54075.1"/>
    </source>
</evidence>
<proteinExistence type="predicted"/>
<sequence length="144" mass="15129">MLRTVAWPSRAFLPLLAVALASCSSSETVDQQSKLAASTAQAAVLVSDAWLSGAAPSHYASSALQSFAETLADAGRQVDSAPPSDKAKRDALAETVNRLSNAAKRAKDAVEAEQHAQAGQALQELRAAQGDLANGYRQYFSPDR</sequence>
<dbReference type="Proteomes" id="UP000045285">
    <property type="component" value="Unassembled WGS sequence"/>
</dbReference>
<dbReference type="EMBL" id="CCMZ01000024">
    <property type="protein sequence ID" value="CDX20069.1"/>
    <property type="molecule type" value="Genomic_DNA"/>
</dbReference>
<dbReference type="STRING" id="69974.MPLDJ20_70006"/>
<dbReference type="AlphaFoldDB" id="A0A090DT83"/>
<dbReference type="PROSITE" id="PS51257">
    <property type="entry name" value="PROKAR_LIPOPROTEIN"/>
    <property type="match status" value="1"/>
</dbReference>
<reference evidence="5" key="2">
    <citation type="submission" date="2014-08" db="EMBL/GenBank/DDBJ databases">
        <authorList>
            <person name="Moulin L."/>
        </authorList>
    </citation>
    <scope>NUCLEOTIDE SEQUENCE [LARGE SCALE GENOMIC DNA]</scope>
</reference>
<evidence type="ECO:0000313" key="5">
    <source>
        <dbReference type="Proteomes" id="UP000045285"/>
    </source>
</evidence>
<feature type="chain" id="PRO_5010406297" evidence="2">
    <location>
        <begin position="22"/>
        <end position="144"/>
    </location>
</feature>